<evidence type="ECO:0000256" key="4">
    <source>
        <dbReference type="ARBA" id="ARBA00012925"/>
    </source>
</evidence>
<evidence type="ECO:0000256" key="10">
    <source>
        <dbReference type="SAM" id="MobiDB-lite"/>
    </source>
</evidence>
<protein>
    <recommendedName>
        <fullName evidence="4 9">Carbonic anhydrase</fullName>
        <ecNumber evidence="4 9">4.2.1.1</ecNumber>
    </recommendedName>
</protein>
<keyword evidence="5 9" id="KW-0479">Metal-binding</keyword>
<dbReference type="InterPro" id="IPR018338">
    <property type="entry name" value="Carbonic_anhydrase_a-class_CS"/>
</dbReference>
<sequence length="289" mass="31510">MMMSKVFCAALALAALSGASAADGEFTYEANGLDWDEVAEMCGTGMEQSPIDVKTSVAVDAGTHESGRGLTTFSEGDIIFTDVSLENTGHGLNTNFFVSDFGAVLETPEGPQSLNPLQFHWHSPSEHSIDGVIFPLEVHLVTTTNVTGDLAVIGVMYKYGEANPLLEKLWPAEAEDFAFRIKGEEYAEDQAHLHEKGATADIPTDIDVMKDLFPADGNWDYWAYKGSLTTPPCSEGVYWHLMKEPVTATVDQVINFQNVLSETSDGIRTNNRAPQPLNGREIVSFHSDE</sequence>
<organism evidence="12">
    <name type="scientific">Chloropicon laureae</name>
    <dbReference type="NCBI Taxonomy" id="464258"/>
    <lineage>
        <taxon>Eukaryota</taxon>
        <taxon>Viridiplantae</taxon>
        <taxon>Chlorophyta</taxon>
        <taxon>Chloropicophyceae</taxon>
        <taxon>Chloropicales</taxon>
        <taxon>Chloropicaceae</taxon>
        <taxon>Chloropicon</taxon>
    </lineage>
</organism>
<keyword evidence="7 9" id="KW-0456">Lyase</keyword>
<evidence type="ECO:0000256" key="7">
    <source>
        <dbReference type="ARBA" id="ARBA00023239"/>
    </source>
</evidence>
<dbReference type="PROSITE" id="PS00162">
    <property type="entry name" value="ALPHA_CA_1"/>
    <property type="match status" value="1"/>
</dbReference>
<dbReference type="InterPro" id="IPR036398">
    <property type="entry name" value="CA_dom_sf"/>
</dbReference>
<evidence type="ECO:0000313" key="12">
    <source>
        <dbReference type="EMBL" id="CAE0016561.1"/>
    </source>
</evidence>
<dbReference type="InterPro" id="IPR041891">
    <property type="entry name" value="Alpha_CA_prokaryot-like"/>
</dbReference>
<evidence type="ECO:0000256" key="9">
    <source>
        <dbReference type="RuleBase" id="RU367011"/>
    </source>
</evidence>
<dbReference type="PANTHER" id="PTHR18952">
    <property type="entry name" value="CARBONIC ANHYDRASE"/>
    <property type="match status" value="1"/>
</dbReference>
<dbReference type="SMART" id="SM01057">
    <property type="entry name" value="Carb_anhydrase"/>
    <property type="match status" value="1"/>
</dbReference>
<evidence type="ECO:0000256" key="2">
    <source>
        <dbReference type="ARBA" id="ARBA00002904"/>
    </source>
</evidence>
<evidence type="ECO:0000256" key="1">
    <source>
        <dbReference type="ARBA" id="ARBA00001947"/>
    </source>
</evidence>
<dbReference type="Gene3D" id="3.10.200.10">
    <property type="entry name" value="Alpha carbonic anhydrase"/>
    <property type="match status" value="1"/>
</dbReference>
<dbReference type="SUPFAM" id="SSF51069">
    <property type="entry name" value="Carbonic anhydrase"/>
    <property type="match status" value="1"/>
</dbReference>
<evidence type="ECO:0000256" key="3">
    <source>
        <dbReference type="ARBA" id="ARBA00010718"/>
    </source>
</evidence>
<name>A0A7S2Z148_9CHLO</name>
<feature type="signal peptide" evidence="9">
    <location>
        <begin position="1"/>
        <end position="21"/>
    </location>
</feature>
<dbReference type="EMBL" id="HBHU01004805">
    <property type="protein sequence ID" value="CAE0016561.1"/>
    <property type="molecule type" value="Transcribed_RNA"/>
</dbReference>
<comment type="function">
    <text evidence="2 9">Reversible hydration of carbon dioxide.</text>
</comment>
<keyword evidence="6 9" id="KW-0862">Zinc</keyword>
<evidence type="ECO:0000256" key="5">
    <source>
        <dbReference type="ARBA" id="ARBA00022723"/>
    </source>
</evidence>
<dbReference type="EC" id="4.2.1.1" evidence="4 9"/>
<feature type="chain" id="PRO_5031604243" description="Carbonic anhydrase" evidence="9">
    <location>
        <begin position="22"/>
        <end position="289"/>
    </location>
</feature>
<evidence type="ECO:0000256" key="6">
    <source>
        <dbReference type="ARBA" id="ARBA00022833"/>
    </source>
</evidence>
<dbReference type="InterPro" id="IPR001148">
    <property type="entry name" value="CA_dom"/>
</dbReference>
<dbReference type="Pfam" id="PF00194">
    <property type="entry name" value="Carb_anhydrase"/>
    <property type="match status" value="1"/>
</dbReference>
<accession>A0A7S2Z148</accession>
<keyword evidence="9" id="KW-0732">Signal</keyword>
<dbReference type="GO" id="GO:0004089">
    <property type="term" value="F:carbonate dehydratase activity"/>
    <property type="evidence" value="ECO:0007669"/>
    <property type="project" value="UniProtKB-UniRule"/>
</dbReference>
<evidence type="ECO:0000256" key="8">
    <source>
        <dbReference type="ARBA" id="ARBA00048348"/>
    </source>
</evidence>
<evidence type="ECO:0000259" key="11">
    <source>
        <dbReference type="PROSITE" id="PS51144"/>
    </source>
</evidence>
<dbReference type="PROSITE" id="PS51144">
    <property type="entry name" value="ALPHA_CA_2"/>
    <property type="match status" value="1"/>
</dbReference>
<feature type="region of interest" description="Disordered" evidence="10">
    <location>
        <begin position="267"/>
        <end position="289"/>
    </location>
</feature>
<comment type="similarity">
    <text evidence="3 9">Belongs to the alpha-carbonic anhydrase family.</text>
</comment>
<dbReference type="CDD" id="cd03124">
    <property type="entry name" value="alpha_CA_prokaryotic_like"/>
    <property type="match status" value="1"/>
</dbReference>
<reference evidence="12" key="1">
    <citation type="submission" date="2021-01" db="EMBL/GenBank/DDBJ databases">
        <authorList>
            <person name="Corre E."/>
            <person name="Pelletier E."/>
            <person name="Niang G."/>
            <person name="Scheremetjew M."/>
            <person name="Finn R."/>
            <person name="Kale V."/>
            <person name="Holt S."/>
            <person name="Cochrane G."/>
            <person name="Meng A."/>
            <person name="Brown T."/>
            <person name="Cohen L."/>
        </authorList>
    </citation>
    <scope>NUCLEOTIDE SEQUENCE</scope>
    <source>
        <strain evidence="12">RCC856</strain>
    </source>
</reference>
<comment type="catalytic activity">
    <reaction evidence="8 9">
        <text>hydrogencarbonate + H(+) = CO2 + H2O</text>
        <dbReference type="Rhea" id="RHEA:10748"/>
        <dbReference type="ChEBI" id="CHEBI:15377"/>
        <dbReference type="ChEBI" id="CHEBI:15378"/>
        <dbReference type="ChEBI" id="CHEBI:16526"/>
        <dbReference type="ChEBI" id="CHEBI:17544"/>
        <dbReference type="EC" id="4.2.1.1"/>
    </reaction>
</comment>
<dbReference type="AlphaFoldDB" id="A0A7S2Z148"/>
<dbReference type="GO" id="GO:0008270">
    <property type="term" value="F:zinc ion binding"/>
    <property type="evidence" value="ECO:0007669"/>
    <property type="project" value="UniProtKB-UniRule"/>
</dbReference>
<comment type="cofactor">
    <cofactor evidence="1 9">
        <name>Zn(2+)</name>
        <dbReference type="ChEBI" id="CHEBI:29105"/>
    </cofactor>
</comment>
<dbReference type="PANTHER" id="PTHR18952:SF265">
    <property type="entry name" value="CARBONIC ANHYDRASE"/>
    <property type="match status" value="1"/>
</dbReference>
<proteinExistence type="inferred from homology"/>
<feature type="domain" description="Alpha-carbonic anhydrase" evidence="11">
    <location>
        <begin position="24"/>
        <end position="286"/>
    </location>
</feature>
<dbReference type="InterPro" id="IPR023561">
    <property type="entry name" value="Carbonic_anhydrase_a-class"/>
</dbReference>
<gene>
    <name evidence="12" type="ORF">CLAU1311_LOCUS3101</name>
</gene>